<evidence type="ECO:0008006" key="4">
    <source>
        <dbReference type="Google" id="ProtNLM"/>
    </source>
</evidence>
<accession>A0A0N1J5G5</accession>
<gene>
    <name evidence="2" type="ORF">ABB37_00493</name>
</gene>
<keyword evidence="1" id="KW-0472">Membrane</keyword>
<keyword evidence="1" id="KW-0812">Transmembrane</keyword>
<dbReference type="Proteomes" id="UP000037923">
    <property type="component" value="Unassembled WGS sequence"/>
</dbReference>
<dbReference type="AlphaFoldDB" id="A0A0N1J5G5"/>
<protein>
    <recommendedName>
        <fullName evidence="4">Transmembrane protein</fullName>
    </recommendedName>
</protein>
<dbReference type="OMA" id="QWVVQES"/>
<proteinExistence type="predicted"/>
<sequence>MREEPRVREAGRTVHLAESTAAKPPDTPALAYRHDKSTSTSAVHGGGEIEYHLSSPSLWHLLFLLGTPILCFLNGCSYYLYWRSRYLEAAAAPHNAASGSSTPSSPFLSASPIVLTSSASSIAPRAFYGVTAGFAFSFVFSQWVVQESVCVFIRVHTERQRAASFRRCGLLFVAAFLPSTVAQMVLIGQDYHLLHDQTRLLRLVAASSDNGTPSAVRALLFSASHGYVALWIVTFFLTMLSVVVMVSAMWTDAAVSLLQRRVFAAFLRGRPRRQRVED</sequence>
<name>A0A0N1J5G5_LEPPY</name>
<dbReference type="VEuPathDB" id="TriTrypDB:LpyrH10_01_4930"/>
<keyword evidence="3" id="KW-1185">Reference proteome</keyword>
<feature type="transmembrane region" description="Helical" evidence="1">
    <location>
        <begin position="168"/>
        <end position="187"/>
    </location>
</feature>
<feature type="transmembrane region" description="Helical" evidence="1">
    <location>
        <begin position="228"/>
        <end position="251"/>
    </location>
</feature>
<dbReference type="RefSeq" id="XP_015664703.1">
    <property type="nucleotide sequence ID" value="XM_015796695.1"/>
</dbReference>
<evidence type="ECO:0000313" key="3">
    <source>
        <dbReference type="Proteomes" id="UP000037923"/>
    </source>
</evidence>
<dbReference type="EMBL" id="LGTL01000001">
    <property type="protein sequence ID" value="KPA86264.1"/>
    <property type="molecule type" value="Genomic_DNA"/>
</dbReference>
<feature type="transmembrane region" description="Helical" evidence="1">
    <location>
        <begin position="58"/>
        <end position="81"/>
    </location>
</feature>
<organism evidence="2 3">
    <name type="scientific">Leptomonas pyrrhocoris</name>
    <name type="common">Firebug parasite</name>
    <dbReference type="NCBI Taxonomy" id="157538"/>
    <lineage>
        <taxon>Eukaryota</taxon>
        <taxon>Discoba</taxon>
        <taxon>Euglenozoa</taxon>
        <taxon>Kinetoplastea</taxon>
        <taxon>Metakinetoplastina</taxon>
        <taxon>Trypanosomatida</taxon>
        <taxon>Trypanosomatidae</taxon>
        <taxon>Leishmaniinae</taxon>
        <taxon>Leptomonas</taxon>
    </lineage>
</organism>
<reference evidence="2 3" key="1">
    <citation type="submission" date="2015-07" db="EMBL/GenBank/DDBJ databases">
        <title>High-quality genome of monoxenous trypanosomatid Leptomonas pyrrhocoris.</title>
        <authorList>
            <person name="Flegontov P."/>
            <person name="Butenko A."/>
            <person name="Firsov S."/>
            <person name="Vlcek C."/>
            <person name="Logacheva M.D."/>
            <person name="Field M."/>
            <person name="Filatov D."/>
            <person name="Flegontova O."/>
            <person name="Gerasimov E."/>
            <person name="Jackson A.P."/>
            <person name="Kelly S."/>
            <person name="Opperdoes F."/>
            <person name="O'Reilly A."/>
            <person name="Votypka J."/>
            <person name="Yurchenko V."/>
            <person name="Lukes J."/>
        </authorList>
    </citation>
    <scope>NUCLEOTIDE SEQUENCE [LARGE SCALE GENOMIC DNA]</scope>
    <source>
        <strain evidence="2">H10</strain>
    </source>
</reference>
<comment type="caution">
    <text evidence="2">The sequence shown here is derived from an EMBL/GenBank/DDBJ whole genome shotgun (WGS) entry which is preliminary data.</text>
</comment>
<dbReference type="GeneID" id="26900790"/>
<keyword evidence="1" id="KW-1133">Transmembrane helix</keyword>
<evidence type="ECO:0000313" key="2">
    <source>
        <dbReference type="EMBL" id="KPA86264.1"/>
    </source>
</evidence>
<dbReference type="OrthoDB" id="247032at2759"/>
<evidence type="ECO:0000256" key="1">
    <source>
        <dbReference type="SAM" id="Phobius"/>
    </source>
</evidence>